<organism evidence="1 2">
    <name type="scientific">Stylosanthes scabra</name>
    <dbReference type="NCBI Taxonomy" id="79078"/>
    <lineage>
        <taxon>Eukaryota</taxon>
        <taxon>Viridiplantae</taxon>
        <taxon>Streptophyta</taxon>
        <taxon>Embryophyta</taxon>
        <taxon>Tracheophyta</taxon>
        <taxon>Spermatophyta</taxon>
        <taxon>Magnoliopsida</taxon>
        <taxon>eudicotyledons</taxon>
        <taxon>Gunneridae</taxon>
        <taxon>Pentapetalae</taxon>
        <taxon>rosids</taxon>
        <taxon>fabids</taxon>
        <taxon>Fabales</taxon>
        <taxon>Fabaceae</taxon>
        <taxon>Papilionoideae</taxon>
        <taxon>50 kb inversion clade</taxon>
        <taxon>dalbergioids sensu lato</taxon>
        <taxon>Dalbergieae</taxon>
        <taxon>Pterocarpus clade</taxon>
        <taxon>Stylosanthes</taxon>
    </lineage>
</organism>
<gene>
    <name evidence="1" type="ORF">PIB30_057219</name>
</gene>
<reference evidence="1 2" key="1">
    <citation type="journal article" date="2023" name="Plants (Basel)">
        <title>Bridging the Gap: Combining Genomics and Transcriptomics Approaches to Understand Stylosanthes scabra, an Orphan Legume from the Brazilian Caatinga.</title>
        <authorList>
            <person name="Ferreira-Neto J.R.C."/>
            <person name="da Silva M.D."/>
            <person name="Binneck E."/>
            <person name="de Melo N.F."/>
            <person name="da Silva R.H."/>
            <person name="de Melo A.L.T.M."/>
            <person name="Pandolfi V."/>
            <person name="Bustamante F.O."/>
            <person name="Brasileiro-Vidal A.C."/>
            <person name="Benko-Iseppon A.M."/>
        </authorList>
    </citation>
    <scope>NUCLEOTIDE SEQUENCE [LARGE SCALE GENOMIC DNA]</scope>
    <source>
        <tissue evidence="1">Leaves</tissue>
    </source>
</reference>
<evidence type="ECO:0000313" key="1">
    <source>
        <dbReference type="EMBL" id="MED6209696.1"/>
    </source>
</evidence>
<proteinExistence type="predicted"/>
<evidence type="ECO:0000313" key="2">
    <source>
        <dbReference type="Proteomes" id="UP001341840"/>
    </source>
</evidence>
<keyword evidence="2" id="KW-1185">Reference proteome</keyword>
<accession>A0ABU6YJS2</accession>
<protein>
    <submittedName>
        <fullName evidence="1">Uncharacterized protein</fullName>
    </submittedName>
</protein>
<dbReference type="Proteomes" id="UP001341840">
    <property type="component" value="Unassembled WGS sequence"/>
</dbReference>
<name>A0ABU6YJS2_9FABA</name>
<dbReference type="EMBL" id="JASCZI010242121">
    <property type="protein sequence ID" value="MED6209696.1"/>
    <property type="molecule type" value="Genomic_DNA"/>
</dbReference>
<sequence>MIGIARKIPRKFITRKLSPKASSSRVGAISHKDLNYPQVYKQGASLPQGTHSLTLLTLFDLESNNLISGLLGLFTSISTPFSTIVLGYAIELVTEGTSSYLKYRDLAPHSKSFGQLLREPTLTEVKLKKESVVWV</sequence>
<comment type="caution">
    <text evidence="1">The sequence shown here is derived from an EMBL/GenBank/DDBJ whole genome shotgun (WGS) entry which is preliminary data.</text>
</comment>